<feature type="transmembrane region" description="Helical" evidence="6">
    <location>
        <begin position="369"/>
        <end position="389"/>
    </location>
</feature>
<dbReference type="InterPro" id="IPR011701">
    <property type="entry name" value="MFS"/>
</dbReference>
<evidence type="ECO:0000256" key="1">
    <source>
        <dbReference type="ARBA" id="ARBA00004651"/>
    </source>
</evidence>
<dbReference type="Gene3D" id="1.20.1250.20">
    <property type="entry name" value="MFS general substrate transporter like domains"/>
    <property type="match status" value="2"/>
</dbReference>
<dbReference type="RefSeq" id="WP_008104529.1">
    <property type="nucleotide sequence ID" value="NZ_FOSD01000013.1"/>
</dbReference>
<dbReference type="InterPro" id="IPR036259">
    <property type="entry name" value="MFS_trans_sf"/>
</dbReference>
<feature type="transmembrane region" description="Helical" evidence="6">
    <location>
        <begin position="395"/>
        <end position="414"/>
    </location>
</feature>
<feature type="transmembrane region" description="Helical" evidence="6">
    <location>
        <begin position="12"/>
        <end position="36"/>
    </location>
</feature>
<evidence type="ECO:0000259" key="7">
    <source>
        <dbReference type="PROSITE" id="PS50850"/>
    </source>
</evidence>
<proteinExistence type="predicted"/>
<accession>A0A1I4DQG5</accession>
<keyword evidence="9" id="KW-1185">Reference proteome</keyword>
<dbReference type="PANTHER" id="PTHR43124">
    <property type="entry name" value="PURINE EFFLUX PUMP PBUE"/>
    <property type="match status" value="1"/>
</dbReference>
<keyword evidence="2" id="KW-1003">Cell membrane</keyword>
<dbReference type="InterPro" id="IPR050189">
    <property type="entry name" value="MFS_Efflux_Transporters"/>
</dbReference>
<name>A0A1I4DQG5_9GAMM</name>
<feature type="domain" description="Major facilitator superfamily (MFS) profile" evidence="7">
    <location>
        <begin position="15"/>
        <end position="419"/>
    </location>
</feature>
<dbReference type="InterPro" id="IPR004748">
    <property type="entry name" value="Polyol_permease-like"/>
</dbReference>
<reference evidence="8 9" key="1">
    <citation type="submission" date="2016-10" db="EMBL/GenBank/DDBJ databases">
        <authorList>
            <person name="Varghese N."/>
            <person name="Submissions S."/>
        </authorList>
    </citation>
    <scope>NUCLEOTIDE SEQUENCE [LARGE SCALE GENOMIC DNA]</scope>
    <source>
        <strain evidence="8 9">YR512</strain>
    </source>
</reference>
<feature type="transmembrane region" description="Helical" evidence="6">
    <location>
        <begin position="150"/>
        <end position="173"/>
    </location>
</feature>
<dbReference type="SUPFAM" id="SSF103473">
    <property type="entry name" value="MFS general substrate transporter"/>
    <property type="match status" value="1"/>
</dbReference>
<feature type="transmembrane region" description="Helical" evidence="6">
    <location>
        <begin position="179"/>
        <end position="201"/>
    </location>
</feature>
<keyword evidence="4 6" id="KW-1133">Transmembrane helix</keyword>
<organism evidence="8 9">
    <name type="scientific">Candidatus Pantoea symbiotica</name>
    <dbReference type="NCBI Taxonomy" id="1884370"/>
    <lineage>
        <taxon>Bacteria</taxon>
        <taxon>Pseudomonadati</taxon>
        <taxon>Pseudomonadota</taxon>
        <taxon>Gammaproteobacteria</taxon>
        <taxon>Enterobacterales</taxon>
        <taxon>Erwiniaceae</taxon>
        <taxon>Pantoea</taxon>
    </lineage>
</organism>
<evidence type="ECO:0000256" key="6">
    <source>
        <dbReference type="SAM" id="Phobius"/>
    </source>
</evidence>
<gene>
    <name evidence="8" type="ORF">SAMN05518863_11376</name>
</gene>
<feature type="transmembrane region" description="Helical" evidence="6">
    <location>
        <begin position="114"/>
        <end position="138"/>
    </location>
</feature>
<dbReference type="NCBIfam" id="TIGR00897">
    <property type="entry name" value="2A0118"/>
    <property type="match status" value="1"/>
</dbReference>
<feature type="transmembrane region" description="Helical" evidence="6">
    <location>
        <begin position="305"/>
        <end position="323"/>
    </location>
</feature>
<dbReference type="PROSITE" id="PS50850">
    <property type="entry name" value="MFS"/>
    <property type="match status" value="1"/>
</dbReference>
<evidence type="ECO:0000256" key="2">
    <source>
        <dbReference type="ARBA" id="ARBA00022475"/>
    </source>
</evidence>
<feature type="transmembrane region" description="Helical" evidence="6">
    <location>
        <begin position="88"/>
        <end position="108"/>
    </location>
</feature>
<keyword evidence="5 6" id="KW-0472">Membrane</keyword>
<comment type="subcellular location">
    <subcellularLocation>
        <location evidence="1">Cell membrane</location>
        <topology evidence="1">Multi-pass membrane protein</topology>
    </subcellularLocation>
</comment>
<dbReference type="Proteomes" id="UP000198841">
    <property type="component" value="Unassembled WGS sequence"/>
</dbReference>
<keyword evidence="3 6" id="KW-0812">Transmembrane</keyword>
<comment type="caution">
    <text evidence="8">The sequence shown here is derived from an EMBL/GenBank/DDBJ whole genome shotgun (WGS) entry which is preliminary data.</text>
</comment>
<evidence type="ECO:0000256" key="3">
    <source>
        <dbReference type="ARBA" id="ARBA00022692"/>
    </source>
</evidence>
<dbReference type="PANTHER" id="PTHR43124:SF3">
    <property type="entry name" value="CHLORAMPHENICOL EFFLUX PUMP RV0191"/>
    <property type="match status" value="1"/>
</dbReference>
<evidence type="ECO:0000256" key="4">
    <source>
        <dbReference type="ARBA" id="ARBA00022989"/>
    </source>
</evidence>
<feature type="transmembrane region" description="Helical" evidence="6">
    <location>
        <begin position="56"/>
        <end position="76"/>
    </location>
</feature>
<sequence>MSVQSSSTKSQYSRVVFGMPISLLWGYIAMAIFMTGDGIELAHLSRYLYDLGYGEKQVSLVFTVYALTAAVSSWLSGAVSEIYGPKKIMLTGAIWWMVLHAVFVYFGVSENNFIWMLVSYTLRGFAYPLFFYGFYVLVVQRTPEHRLASATGWIWSMFTIGYGITASFLSGLLVPEIGFINTLWLSLLFAAMGGLIIFLTVKNQSEENLNSEGVSRKEKLREISRGITLVFEDRSMFFALITRILCNVALFGLPVFMPIYFTRELGFSTKEWATIWGVFFLVQPITNVLWGIIGDRIGWIFQMRWFGFFGCTITTAAFYYLPSLFPGNLALAIVCALLLALTLTSFVPMGAIFPMLAPQHKGAAVSVQNLGGGFGNLIGPAVAALMFGLSFEIEHVIITFSLLYFAGGVMTFFIRNPQPKIERNTPLKITATEPE</sequence>
<dbReference type="InterPro" id="IPR020846">
    <property type="entry name" value="MFS_dom"/>
</dbReference>
<dbReference type="EMBL" id="FOSD01000013">
    <property type="protein sequence ID" value="SFK95233.1"/>
    <property type="molecule type" value="Genomic_DNA"/>
</dbReference>
<evidence type="ECO:0000313" key="8">
    <source>
        <dbReference type="EMBL" id="SFK95233.1"/>
    </source>
</evidence>
<evidence type="ECO:0000256" key="5">
    <source>
        <dbReference type="ARBA" id="ARBA00023136"/>
    </source>
</evidence>
<evidence type="ECO:0000313" key="9">
    <source>
        <dbReference type="Proteomes" id="UP000198841"/>
    </source>
</evidence>
<feature type="transmembrane region" description="Helical" evidence="6">
    <location>
        <begin position="329"/>
        <end position="357"/>
    </location>
</feature>
<dbReference type="Pfam" id="PF07690">
    <property type="entry name" value="MFS_1"/>
    <property type="match status" value="1"/>
</dbReference>
<feature type="transmembrane region" description="Helical" evidence="6">
    <location>
        <begin position="273"/>
        <end position="293"/>
    </location>
</feature>
<feature type="transmembrane region" description="Helical" evidence="6">
    <location>
        <begin position="237"/>
        <end position="261"/>
    </location>
</feature>
<protein>
    <submittedName>
        <fullName evidence="8">Polyol permease family</fullName>
    </submittedName>
</protein>
<dbReference type="CDD" id="cd17337">
    <property type="entry name" value="MFS_CsbX"/>
    <property type="match status" value="1"/>
</dbReference>